<keyword evidence="2" id="KW-1185">Reference proteome</keyword>
<evidence type="ECO:0000313" key="1">
    <source>
        <dbReference type="EMBL" id="MCU7618364.1"/>
    </source>
</evidence>
<accession>A0ABT2WAA4</accession>
<dbReference type="EMBL" id="JAOTEM010000003">
    <property type="protein sequence ID" value="MCU7618364.1"/>
    <property type="molecule type" value="Genomic_DNA"/>
</dbReference>
<gene>
    <name evidence="1" type="ORF">NZ698_14280</name>
</gene>
<evidence type="ECO:0000313" key="2">
    <source>
        <dbReference type="Proteomes" id="UP001208649"/>
    </source>
</evidence>
<dbReference type="RefSeq" id="WP_263003877.1">
    <property type="nucleotide sequence ID" value="NZ_JAOTEM010000003.1"/>
</dbReference>
<comment type="caution">
    <text evidence="1">The sequence shown here is derived from an EMBL/GenBank/DDBJ whole genome shotgun (WGS) entry which is preliminary data.</text>
</comment>
<proteinExistence type="predicted"/>
<protein>
    <recommendedName>
        <fullName evidence="3">Bacteriocin</fullName>
    </recommendedName>
</protein>
<dbReference type="InterPro" id="IPR058074">
    <property type="entry name" value="Bacteriocin-like"/>
</dbReference>
<name>A0ABT2WAA4_9FLAO</name>
<dbReference type="NCBIfam" id="NF047798">
    <property type="entry name" value="leader_Chryseo"/>
    <property type="match status" value="1"/>
</dbReference>
<organism evidence="1 2">
    <name type="scientific">Chryseobacterium edaphi</name>
    <dbReference type="NCBI Taxonomy" id="2976532"/>
    <lineage>
        <taxon>Bacteria</taxon>
        <taxon>Pseudomonadati</taxon>
        <taxon>Bacteroidota</taxon>
        <taxon>Flavobacteriia</taxon>
        <taxon>Flavobacteriales</taxon>
        <taxon>Weeksellaceae</taxon>
        <taxon>Chryseobacterium group</taxon>
        <taxon>Chryseobacterium</taxon>
    </lineage>
</organism>
<evidence type="ECO:0008006" key="3">
    <source>
        <dbReference type="Google" id="ProtNLM"/>
    </source>
</evidence>
<dbReference type="Proteomes" id="UP001208649">
    <property type="component" value="Unassembled WGS sequence"/>
</dbReference>
<reference evidence="2" key="1">
    <citation type="submission" date="2023-07" db="EMBL/GenBank/DDBJ databases">
        <title>Chryseobacterium sp. strain PBS4-4 Genome sequencing and assembly.</title>
        <authorList>
            <person name="Jung Y."/>
        </authorList>
    </citation>
    <scope>NUCLEOTIDE SEQUENCE [LARGE SCALE GENOMIC DNA]</scope>
    <source>
        <strain evidence="2">PBS4-4</strain>
    </source>
</reference>
<sequence length="62" mass="6880">MKNLKKISRRELMTIKGGYRRCSDGCNEGEICCGAVCRIGIPYTLPTDPNDPNPPITILRCP</sequence>